<keyword evidence="3" id="KW-1185">Reference proteome</keyword>
<feature type="region of interest" description="Disordered" evidence="1">
    <location>
        <begin position="1"/>
        <end position="34"/>
    </location>
</feature>
<name>A0AAV5US05_9BILA</name>
<reference evidence="2" key="1">
    <citation type="submission" date="2023-10" db="EMBL/GenBank/DDBJ databases">
        <title>Genome assembly of Pristionchus species.</title>
        <authorList>
            <person name="Yoshida K."/>
            <person name="Sommer R.J."/>
        </authorList>
    </citation>
    <scope>NUCLEOTIDE SEQUENCE</scope>
    <source>
        <strain evidence="2">RS5133</strain>
    </source>
</reference>
<evidence type="ECO:0000313" key="3">
    <source>
        <dbReference type="Proteomes" id="UP001432322"/>
    </source>
</evidence>
<proteinExistence type="predicted"/>
<organism evidence="2 3">
    <name type="scientific">Pristionchus fissidentatus</name>
    <dbReference type="NCBI Taxonomy" id="1538716"/>
    <lineage>
        <taxon>Eukaryota</taxon>
        <taxon>Metazoa</taxon>
        <taxon>Ecdysozoa</taxon>
        <taxon>Nematoda</taxon>
        <taxon>Chromadorea</taxon>
        <taxon>Rhabditida</taxon>
        <taxon>Rhabditina</taxon>
        <taxon>Diplogasteromorpha</taxon>
        <taxon>Diplogasteroidea</taxon>
        <taxon>Neodiplogasteridae</taxon>
        <taxon>Pristionchus</taxon>
    </lineage>
</organism>
<protein>
    <submittedName>
        <fullName evidence="2">Uncharacterized protein</fullName>
    </submittedName>
</protein>
<accession>A0AAV5US05</accession>
<evidence type="ECO:0000256" key="1">
    <source>
        <dbReference type="SAM" id="MobiDB-lite"/>
    </source>
</evidence>
<gene>
    <name evidence="2" type="ORF">PFISCL1PPCAC_765</name>
</gene>
<sequence length="90" mass="10219">QDPIDGSGTSKQPSSGGKGEPDSRTQEWMQPAGTPCIRRPYVNVDEVLRIGSVLERRIDLTETHRQSFDWIAFHRGLNSHQSGDFFRHIQ</sequence>
<dbReference type="Proteomes" id="UP001432322">
    <property type="component" value="Unassembled WGS sequence"/>
</dbReference>
<dbReference type="EMBL" id="BTSY01000001">
    <property type="protein sequence ID" value="GMT09468.1"/>
    <property type="molecule type" value="Genomic_DNA"/>
</dbReference>
<comment type="caution">
    <text evidence="2">The sequence shown here is derived from an EMBL/GenBank/DDBJ whole genome shotgun (WGS) entry which is preliminary data.</text>
</comment>
<dbReference type="AlphaFoldDB" id="A0AAV5US05"/>
<feature type="non-terminal residue" evidence="2">
    <location>
        <position position="1"/>
    </location>
</feature>
<feature type="non-terminal residue" evidence="2">
    <location>
        <position position="90"/>
    </location>
</feature>
<evidence type="ECO:0000313" key="2">
    <source>
        <dbReference type="EMBL" id="GMT09468.1"/>
    </source>
</evidence>